<dbReference type="Gene3D" id="3.40.190.290">
    <property type="match status" value="1"/>
</dbReference>
<evidence type="ECO:0000256" key="4">
    <source>
        <dbReference type="ARBA" id="ARBA00023163"/>
    </source>
</evidence>
<keyword evidence="2" id="KW-0805">Transcription regulation</keyword>
<dbReference type="SUPFAM" id="SSF53850">
    <property type="entry name" value="Periplasmic binding protein-like II"/>
    <property type="match status" value="1"/>
</dbReference>
<dbReference type="InterPro" id="IPR005119">
    <property type="entry name" value="LysR_subst-bd"/>
</dbReference>
<dbReference type="InterPro" id="IPR000847">
    <property type="entry name" value="LysR_HTH_N"/>
</dbReference>
<comment type="similarity">
    <text evidence="1">Belongs to the LysR transcriptional regulatory family.</text>
</comment>
<protein>
    <submittedName>
        <fullName evidence="6">LysR family transcriptional regulator</fullName>
    </submittedName>
</protein>
<evidence type="ECO:0000256" key="3">
    <source>
        <dbReference type="ARBA" id="ARBA00023125"/>
    </source>
</evidence>
<proteinExistence type="inferred from homology"/>
<dbReference type="InterPro" id="IPR036388">
    <property type="entry name" value="WH-like_DNA-bd_sf"/>
</dbReference>
<sequence>MLNLNRLQMFVAIVETGSFTKAAARLDVTKAMLSFNLKQLEGELGVSLLTRTTRRIALTDAGQRFFDSCVQVLSQAEAAIDEARSSHAALTGTLRVTSTAEYGAHMVVPALAVFAREHAGLKVDFSASPGLADLVSDRFDLALRLGSLRDSTYRAALMERFATLPVASVAYVARHGAPETPRQLPALDGIFHARFEGPLSWTHTASGEIVATTHPRQRIVTDNAAGMRSFALAGAGVAILPEWLVQDDVAAGRLVRLLPAYALPEQGVYAVYPNTRHLPAKVGMFIAFLRNFIGREIL</sequence>
<dbReference type="SUPFAM" id="SSF46785">
    <property type="entry name" value="Winged helix' DNA-binding domain"/>
    <property type="match status" value="1"/>
</dbReference>
<gene>
    <name evidence="6" type="ORF">F0185_06360</name>
</gene>
<keyword evidence="7" id="KW-1185">Reference proteome</keyword>
<dbReference type="Pfam" id="PF03466">
    <property type="entry name" value="LysR_substrate"/>
    <property type="match status" value="1"/>
</dbReference>
<dbReference type="Pfam" id="PF00126">
    <property type="entry name" value="HTH_1"/>
    <property type="match status" value="1"/>
</dbReference>
<reference evidence="6 7" key="1">
    <citation type="submission" date="2019-09" db="EMBL/GenBank/DDBJ databases">
        <title>Taxonomy of Antarctic Massilia spp.: description of Massilia rubra sp. nov., Massilia aquatica sp. nov., Massilia mucilaginosa sp. nov., Massilia frigida sp. nov. isolated from streams, lakes and regoliths.</title>
        <authorList>
            <person name="Holochova P."/>
            <person name="Sedlacek I."/>
            <person name="Kralova S."/>
            <person name="Maslanova I."/>
            <person name="Busse H.-J."/>
            <person name="Stankova E."/>
            <person name="Vrbovska V."/>
            <person name="Kovarovic V."/>
            <person name="Bartak M."/>
            <person name="Svec P."/>
            <person name="Pantucek R."/>
        </authorList>
    </citation>
    <scope>NUCLEOTIDE SEQUENCE [LARGE SCALE GENOMIC DNA]</scope>
    <source>
        <strain evidence="6 7">CCM 8692</strain>
    </source>
</reference>
<dbReference type="PANTHER" id="PTHR30537:SF66">
    <property type="entry name" value="IRON-REGULATED VIRULENCE REGULATORY PROTEIN IRGB"/>
    <property type="match status" value="1"/>
</dbReference>
<dbReference type="Gene3D" id="1.10.10.10">
    <property type="entry name" value="Winged helix-like DNA-binding domain superfamily/Winged helix DNA-binding domain"/>
    <property type="match status" value="1"/>
</dbReference>
<dbReference type="PROSITE" id="PS50931">
    <property type="entry name" value="HTH_LYSR"/>
    <property type="match status" value="1"/>
</dbReference>
<dbReference type="Proteomes" id="UP000785613">
    <property type="component" value="Unassembled WGS sequence"/>
</dbReference>
<keyword evidence="3" id="KW-0238">DNA-binding</keyword>
<accession>A0ABX0LL66</accession>
<evidence type="ECO:0000256" key="2">
    <source>
        <dbReference type="ARBA" id="ARBA00023015"/>
    </source>
</evidence>
<evidence type="ECO:0000313" key="6">
    <source>
        <dbReference type="EMBL" id="NHZ33211.1"/>
    </source>
</evidence>
<dbReference type="PANTHER" id="PTHR30537">
    <property type="entry name" value="HTH-TYPE TRANSCRIPTIONAL REGULATOR"/>
    <property type="match status" value="1"/>
</dbReference>
<dbReference type="InterPro" id="IPR058163">
    <property type="entry name" value="LysR-type_TF_proteobact-type"/>
</dbReference>
<organism evidence="6 7">
    <name type="scientific">Massilia rubra</name>
    <dbReference type="NCBI Taxonomy" id="2607910"/>
    <lineage>
        <taxon>Bacteria</taxon>
        <taxon>Pseudomonadati</taxon>
        <taxon>Pseudomonadota</taxon>
        <taxon>Betaproteobacteria</taxon>
        <taxon>Burkholderiales</taxon>
        <taxon>Oxalobacteraceae</taxon>
        <taxon>Telluria group</taxon>
        <taxon>Massilia</taxon>
    </lineage>
</organism>
<dbReference type="EMBL" id="VUYU01000003">
    <property type="protein sequence ID" value="NHZ33211.1"/>
    <property type="molecule type" value="Genomic_DNA"/>
</dbReference>
<evidence type="ECO:0000259" key="5">
    <source>
        <dbReference type="PROSITE" id="PS50931"/>
    </source>
</evidence>
<comment type="caution">
    <text evidence="6">The sequence shown here is derived from an EMBL/GenBank/DDBJ whole genome shotgun (WGS) entry which is preliminary data.</text>
</comment>
<dbReference type="RefSeq" id="WP_167222646.1">
    <property type="nucleotide sequence ID" value="NZ_VUYU01000003.1"/>
</dbReference>
<dbReference type="InterPro" id="IPR036390">
    <property type="entry name" value="WH_DNA-bd_sf"/>
</dbReference>
<dbReference type="CDD" id="cd08422">
    <property type="entry name" value="PBP2_CrgA_like"/>
    <property type="match status" value="1"/>
</dbReference>
<evidence type="ECO:0000256" key="1">
    <source>
        <dbReference type="ARBA" id="ARBA00009437"/>
    </source>
</evidence>
<evidence type="ECO:0000313" key="7">
    <source>
        <dbReference type="Proteomes" id="UP000785613"/>
    </source>
</evidence>
<feature type="domain" description="HTH lysR-type" evidence="5">
    <location>
        <begin position="2"/>
        <end position="59"/>
    </location>
</feature>
<keyword evidence="4" id="KW-0804">Transcription</keyword>
<name>A0ABX0LL66_9BURK</name>